<evidence type="ECO:0000313" key="2">
    <source>
        <dbReference type="Proteomes" id="UP000267096"/>
    </source>
</evidence>
<protein>
    <submittedName>
        <fullName evidence="3">TIR domain-containing protein</fullName>
    </submittedName>
</protein>
<dbReference type="Proteomes" id="UP000267096">
    <property type="component" value="Unassembled WGS sequence"/>
</dbReference>
<dbReference type="EMBL" id="UYRR01032027">
    <property type="protein sequence ID" value="VDK53815.1"/>
    <property type="molecule type" value="Genomic_DNA"/>
</dbReference>
<proteinExistence type="predicted"/>
<accession>A0A0M3K3M4</accession>
<keyword evidence="2" id="KW-1185">Reference proteome</keyword>
<gene>
    <name evidence="1" type="ORF">ASIM_LOCUS14972</name>
</gene>
<organism evidence="3">
    <name type="scientific">Anisakis simplex</name>
    <name type="common">Herring worm</name>
    <dbReference type="NCBI Taxonomy" id="6269"/>
    <lineage>
        <taxon>Eukaryota</taxon>
        <taxon>Metazoa</taxon>
        <taxon>Ecdysozoa</taxon>
        <taxon>Nematoda</taxon>
        <taxon>Chromadorea</taxon>
        <taxon>Rhabditida</taxon>
        <taxon>Spirurina</taxon>
        <taxon>Ascaridomorpha</taxon>
        <taxon>Ascaridoidea</taxon>
        <taxon>Anisakidae</taxon>
        <taxon>Anisakis</taxon>
        <taxon>Anisakis simplex complex</taxon>
    </lineage>
</organism>
<reference evidence="3" key="1">
    <citation type="submission" date="2017-02" db="UniProtKB">
        <authorList>
            <consortium name="WormBaseParasite"/>
        </authorList>
    </citation>
    <scope>IDENTIFICATION</scope>
</reference>
<dbReference type="WBParaSite" id="ASIM_0001556501-mRNA-1">
    <property type="protein sequence ID" value="ASIM_0001556501-mRNA-1"/>
    <property type="gene ID" value="ASIM_0001556501"/>
</dbReference>
<dbReference type="AlphaFoldDB" id="A0A0M3K3M4"/>
<name>A0A0M3K3M4_ANISI</name>
<evidence type="ECO:0000313" key="1">
    <source>
        <dbReference type="EMBL" id="VDK53815.1"/>
    </source>
</evidence>
<sequence>MKANKPDHAQLQRWRIAFVANRNENFVDVIDELWRDSWSYSAGSEPMLNFAERAAVGTGAVVVVDLFDAEEVASDRNKNSIKQSQMAELMSSSVD</sequence>
<reference evidence="1 2" key="2">
    <citation type="submission" date="2018-11" db="EMBL/GenBank/DDBJ databases">
        <authorList>
            <consortium name="Pathogen Informatics"/>
        </authorList>
    </citation>
    <scope>NUCLEOTIDE SEQUENCE [LARGE SCALE GENOMIC DNA]</scope>
</reference>
<evidence type="ECO:0000313" key="3">
    <source>
        <dbReference type="WBParaSite" id="ASIM_0001556501-mRNA-1"/>
    </source>
</evidence>